<sequence length="47" mass="4963">DRSQVRRVAVVFRAARAESGAIRTAVRLLQEAAAALGTDAEPGIRSV</sequence>
<comment type="caution">
    <text evidence="1">The sequence shown here is derived from an EMBL/GenBank/DDBJ whole genome shotgun (WGS) entry which is preliminary data.</text>
</comment>
<feature type="non-terminal residue" evidence="1">
    <location>
        <position position="1"/>
    </location>
</feature>
<gene>
    <name evidence="1" type="ORF">GB864_16050</name>
</gene>
<proteinExistence type="predicted"/>
<name>A0A6I4P0D2_9MICO</name>
<evidence type="ECO:0000313" key="2">
    <source>
        <dbReference type="Proteomes" id="UP000438182"/>
    </source>
</evidence>
<accession>A0A6I4P0D2</accession>
<organism evidence="1 2">
    <name type="scientific">Agromyces seonyuensis</name>
    <dbReference type="NCBI Taxonomy" id="2662446"/>
    <lineage>
        <taxon>Bacteria</taxon>
        <taxon>Bacillati</taxon>
        <taxon>Actinomycetota</taxon>
        <taxon>Actinomycetes</taxon>
        <taxon>Micrococcales</taxon>
        <taxon>Microbacteriaceae</taxon>
        <taxon>Agromyces</taxon>
    </lineage>
</organism>
<dbReference type="AlphaFoldDB" id="A0A6I4P0D2"/>
<keyword evidence="2" id="KW-1185">Reference proteome</keyword>
<reference evidence="1 2" key="1">
    <citation type="submission" date="2019-12" db="EMBL/GenBank/DDBJ databases">
        <authorList>
            <person name="Kim Y.S."/>
        </authorList>
    </citation>
    <scope>NUCLEOTIDE SEQUENCE [LARGE SCALE GENOMIC DNA]</scope>
    <source>
        <strain evidence="1 2">MMS17-SY077</strain>
    </source>
</reference>
<protein>
    <submittedName>
        <fullName evidence="1">Uncharacterized protein</fullName>
    </submittedName>
</protein>
<evidence type="ECO:0000313" key="1">
    <source>
        <dbReference type="EMBL" id="MWC00059.1"/>
    </source>
</evidence>
<dbReference type="EMBL" id="WSTA01000097">
    <property type="protein sequence ID" value="MWC00059.1"/>
    <property type="molecule type" value="Genomic_DNA"/>
</dbReference>
<dbReference type="Proteomes" id="UP000438182">
    <property type="component" value="Unassembled WGS sequence"/>
</dbReference>